<dbReference type="PANTHER" id="PTHR12056">
    <property type="entry name" value="DNA-DIRECTED RNA POLYMERASES I, II, AND III"/>
    <property type="match status" value="1"/>
</dbReference>
<dbReference type="InterPro" id="IPR039747">
    <property type="entry name" value="RPABC4"/>
</dbReference>
<feature type="region of interest" description="Disordered" evidence="6">
    <location>
        <begin position="1"/>
        <end position="21"/>
    </location>
</feature>
<gene>
    <name evidence="7" type="ORF">CK203_116838</name>
</gene>
<feature type="compositionally biased region" description="Basic and acidic residues" evidence="6">
    <location>
        <begin position="1"/>
        <end position="13"/>
    </location>
</feature>
<organism evidence="7 8">
    <name type="scientific">Vitis vinifera</name>
    <name type="common">Grape</name>
    <dbReference type="NCBI Taxonomy" id="29760"/>
    <lineage>
        <taxon>Eukaryota</taxon>
        <taxon>Viridiplantae</taxon>
        <taxon>Streptophyta</taxon>
        <taxon>Embryophyta</taxon>
        <taxon>Tracheophyta</taxon>
        <taxon>Spermatophyta</taxon>
        <taxon>Magnoliopsida</taxon>
        <taxon>eudicotyledons</taxon>
        <taxon>Gunneridae</taxon>
        <taxon>Pentapetalae</taxon>
        <taxon>rosids</taxon>
        <taxon>Vitales</taxon>
        <taxon>Vitaceae</taxon>
        <taxon>Viteae</taxon>
        <taxon>Vitis</taxon>
    </lineage>
</organism>
<evidence type="ECO:0000256" key="3">
    <source>
        <dbReference type="ARBA" id="ARBA00022833"/>
    </source>
</evidence>
<reference evidence="7 8" key="1">
    <citation type="journal article" date="2018" name="PLoS Genet.">
        <title>Population sequencing reveals clonal diversity and ancestral inbreeding in the grapevine cultivar Chardonnay.</title>
        <authorList>
            <person name="Roach M.J."/>
            <person name="Johnson D.L."/>
            <person name="Bohlmann J."/>
            <person name="van Vuuren H.J."/>
            <person name="Jones S.J."/>
            <person name="Pretorius I.S."/>
            <person name="Schmidt S.A."/>
            <person name="Borneman A.R."/>
        </authorList>
    </citation>
    <scope>NUCLEOTIDE SEQUENCE [LARGE SCALE GENOMIC DNA]</scope>
    <source>
        <strain evidence="8">cv. Chardonnay</strain>
        <tissue evidence="7">Leaf</tissue>
    </source>
</reference>
<evidence type="ECO:0000256" key="2">
    <source>
        <dbReference type="ARBA" id="ARBA00022723"/>
    </source>
</evidence>
<comment type="caution">
    <text evidence="7">The sequence shown here is derived from an EMBL/GenBank/DDBJ whole genome shotgun (WGS) entry which is preliminary data.</text>
</comment>
<evidence type="ECO:0000256" key="4">
    <source>
        <dbReference type="ARBA" id="ARBA00023242"/>
    </source>
</evidence>
<keyword evidence="2" id="KW-0479">Metal-binding</keyword>
<dbReference type="Proteomes" id="UP000288805">
    <property type="component" value="Unassembled WGS sequence"/>
</dbReference>
<comment type="similarity">
    <text evidence="5">Belongs to the archaeal Rpo12/eukaryotic RPC10 RNA polymerase subunit family.</text>
</comment>
<dbReference type="EMBL" id="QGNW01001653">
    <property type="protein sequence ID" value="RVW34209.1"/>
    <property type="molecule type" value="Genomic_DNA"/>
</dbReference>
<comment type="subcellular location">
    <subcellularLocation>
        <location evidence="1">Nucleus</location>
    </subcellularLocation>
</comment>
<keyword evidence="3" id="KW-0862">Zinc</keyword>
<proteinExistence type="inferred from homology"/>
<dbReference type="Pfam" id="PF03604">
    <property type="entry name" value="Zn_ribbon_RPAB4"/>
    <property type="match status" value="1"/>
</dbReference>
<dbReference type="SMART" id="SM00659">
    <property type="entry name" value="RPOLCX"/>
    <property type="match status" value="1"/>
</dbReference>
<dbReference type="GO" id="GO:0008270">
    <property type="term" value="F:zinc ion binding"/>
    <property type="evidence" value="ECO:0007669"/>
    <property type="project" value="InterPro"/>
</dbReference>
<keyword evidence="4" id="KW-0539">Nucleus</keyword>
<name>A0A438DFK7_VITVI</name>
<evidence type="ECO:0000313" key="7">
    <source>
        <dbReference type="EMBL" id="RVW34209.1"/>
    </source>
</evidence>
<dbReference type="SUPFAM" id="SSF63393">
    <property type="entry name" value="RNA polymerase subunits"/>
    <property type="match status" value="1"/>
</dbReference>
<dbReference type="AlphaFoldDB" id="A0A438DFK7"/>
<sequence>MSESHTIEDDRATHFSSCPPAERIRQPLKLPSSQDLSSSALSILAGPPTSQVALQRENSAAAEAALQPRPIFLCHSQSSQGLFVVVPLDLNFTNPKSTIFEPDFVSCARAGLENPNAALHSSSSRTLTPPCIAAALFPKWIRNPNLLATSVEIISKIRICRLWARNTLKPGDVIQCRECGYRILYKKRTRRSKDHMLPAPSLHSFSGSATVLVHGHGVNLLYFYLS</sequence>
<protein>
    <submittedName>
        <fullName evidence="7">Uncharacterized protein</fullName>
    </submittedName>
</protein>
<dbReference type="PANTHER" id="PTHR12056:SF2">
    <property type="entry name" value="GEO11084P1"/>
    <property type="match status" value="1"/>
</dbReference>
<evidence type="ECO:0000256" key="6">
    <source>
        <dbReference type="SAM" id="MobiDB-lite"/>
    </source>
</evidence>
<dbReference type="Gene3D" id="2.20.28.30">
    <property type="entry name" value="RNA polymerase ii, chain L"/>
    <property type="match status" value="1"/>
</dbReference>
<dbReference type="GO" id="GO:0003899">
    <property type="term" value="F:DNA-directed RNA polymerase activity"/>
    <property type="evidence" value="ECO:0007669"/>
    <property type="project" value="InterPro"/>
</dbReference>
<evidence type="ECO:0000313" key="8">
    <source>
        <dbReference type="Proteomes" id="UP000288805"/>
    </source>
</evidence>
<accession>A0A438DFK7</accession>
<dbReference type="InterPro" id="IPR006591">
    <property type="entry name" value="RNAP_P/RPABC4"/>
</dbReference>
<dbReference type="GO" id="GO:0006351">
    <property type="term" value="P:DNA-templated transcription"/>
    <property type="evidence" value="ECO:0007669"/>
    <property type="project" value="InterPro"/>
</dbReference>
<dbReference type="InterPro" id="IPR029040">
    <property type="entry name" value="RPABC4/Spt4"/>
</dbReference>
<dbReference type="GO" id="GO:0005634">
    <property type="term" value="C:nucleus"/>
    <property type="evidence" value="ECO:0007669"/>
    <property type="project" value="UniProtKB-SubCell"/>
</dbReference>
<evidence type="ECO:0000256" key="5">
    <source>
        <dbReference type="ARBA" id="ARBA00025770"/>
    </source>
</evidence>
<evidence type="ECO:0000256" key="1">
    <source>
        <dbReference type="ARBA" id="ARBA00004123"/>
    </source>
</evidence>
<dbReference type="GO" id="GO:0003677">
    <property type="term" value="F:DNA binding"/>
    <property type="evidence" value="ECO:0007669"/>
    <property type="project" value="InterPro"/>
</dbReference>